<dbReference type="AlphaFoldDB" id="A0A0C1M669"/>
<evidence type="ECO:0000256" key="1">
    <source>
        <dbReference type="ARBA" id="ARBA00009776"/>
    </source>
</evidence>
<comment type="catalytic activity">
    <reaction evidence="9 11">
        <text>dTMP + ATP = dTDP + ADP</text>
        <dbReference type="Rhea" id="RHEA:13517"/>
        <dbReference type="ChEBI" id="CHEBI:30616"/>
        <dbReference type="ChEBI" id="CHEBI:58369"/>
        <dbReference type="ChEBI" id="CHEBI:63528"/>
        <dbReference type="ChEBI" id="CHEBI:456216"/>
        <dbReference type="EC" id="2.7.4.9"/>
    </reaction>
</comment>
<dbReference type="HAMAP" id="MF_00165">
    <property type="entry name" value="Thymidylate_kinase"/>
    <property type="match status" value="1"/>
</dbReference>
<dbReference type="GO" id="GO:0006233">
    <property type="term" value="P:dTDP biosynthetic process"/>
    <property type="evidence" value="ECO:0007669"/>
    <property type="project" value="InterPro"/>
</dbReference>
<comment type="caution">
    <text evidence="13">The sequence shown here is derived from an EMBL/GenBank/DDBJ whole genome shotgun (WGS) entry which is preliminary data.</text>
</comment>
<dbReference type="GeneID" id="74913606"/>
<dbReference type="Pfam" id="PF02223">
    <property type="entry name" value="Thymidylate_kin"/>
    <property type="match status" value="1"/>
</dbReference>
<dbReference type="PANTHER" id="PTHR10344:SF4">
    <property type="entry name" value="UMP-CMP KINASE 2, MITOCHONDRIAL"/>
    <property type="match status" value="1"/>
</dbReference>
<evidence type="ECO:0000256" key="8">
    <source>
        <dbReference type="ARBA" id="ARBA00022840"/>
    </source>
</evidence>
<dbReference type="InterPro" id="IPR039430">
    <property type="entry name" value="Thymidylate_kin-like_dom"/>
</dbReference>
<dbReference type="NCBIfam" id="TIGR00041">
    <property type="entry name" value="DTMP_kinase"/>
    <property type="match status" value="1"/>
</dbReference>
<keyword evidence="7 11" id="KW-0418">Kinase</keyword>
<dbReference type="RefSeq" id="WP_039144531.1">
    <property type="nucleotide sequence ID" value="NZ_JOJZ01000019.1"/>
</dbReference>
<sequence length="216" mass="24317">MTGQFITFEGTDGAGKTTVLNQVVDEIKPALGKQLLTTREPGGNPVSEQIRKVILNKDETDMDDRCEALLFAAARREHLVKIILPALKSNQLVLCDRYLDSSIAYQGGGRELGEKAVLDMNQFATEGLMPDTTIYFDVPVDVGLKRIAKHRSGEVNRLDLQEHDFYVRVHDAYDRIAKRDPKRVIKIDATKPIDEVVNQVLSVLYKRAGNYFNKNK</sequence>
<evidence type="ECO:0000313" key="13">
    <source>
        <dbReference type="EMBL" id="KID41699.1"/>
    </source>
</evidence>
<dbReference type="OrthoDB" id="9774907at2"/>
<keyword evidence="8 11" id="KW-0067">ATP-binding</keyword>
<dbReference type="CDD" id="cd01672">
    <property type="entry name" value="TMPK"/>
    <property type="match status" value="1"/>
</dbReference>
<dbReference type="PANTHER" id="PTHR10344">
    <property type="entry name" value="THYMIDYLATE KINASE"/>
    <property type="match status" value="1"/>
</dbReference>
<evidence type="ECO:0000313" key="14">
    <source>
        <dbReference type="Proteomes" id="UP000031397"/>
    </source>
</evidence>
<dbReference type="InterPro" id="IPR018094">
    <property type="entry name" value="Thymidylate_kinase"/>
</dbReference>
<evidence type="ECO:0000256" key="9">
    <source>
        <dbReference type="ARBA" id="ARBA00048743"/>
    </source>
</evidence>
<dbReference type="GO" id="GO:0005829">
    <property type="term" value="C:cytosol"/>
    <property type="evidence" value="ECO:0007669"/>
    <property type="project" value="TreeGrafter"/>
</dbReference>
<dbReference type="Gene3D" id="3.40.50.300">
    <property type="entry name" value="P-loop containing nucleotide triphosphate hydrolases"/>
    <property type="match status" value="1"/>
</dbReference>
<dbReference type="InterPro" id="IPR018095">
    <property type="entry name" value="Thymidylate_kin_CS"/>
</dbReference>
<dbReference type="GO" id="GO:0004798">
    <property type="term" value="F:dTMP kinase activity"/>
    <property type="evidence" value="ECO:0007669"/>
    <property type="project" value="UniProtKB-UniRule"/>
</dbReference>
<evidence type="ECO:0000256" key="3">
    <source>
        <dbReference type="ARBA" id="ARBA00017144"/>
    </source>
</evidence>
<keyword evidence="14" id="KW-1185">Reference proteome</keyword>
<comment type="similarity">
    <text evidence="1 11">Belongs to the thymidylate kinase family.</text>
</comment>
<protein>
    <recommendedName>
        <fullName evidence="3 11">Thymidylate kinase</fullName>
        <ecNumber evidence="2 11">2.7.4.9</ecNumber>
    </recommendedName>
    <alternativeName>
        <fullName evidence="11">dTMP kinase</fullName>
    </alternativeName>
</protein>
<organism evidence="13 14">
    <name type="scientific">Fructilactobacillus fructivorans</name>
    <dbReference type="NCBI Taxonomy" id="1614"/>
    <lineage>
        <taxon>Bacteria</taxon>
        <taxon>Bacillati</taxon>
        <taxon>Bacillota</taxon>
        <taxon>Bacilli</taxon>
        <taxon>Lactobacillales</taxon>
        <taxon>Lactobacillaceae</taxon>
        <taxon>Fructilactobacillus</taxon>
    </lineage>
</organism>
<evidence type="ECO:0000256" key="4">
    <source>
        <dbReference type="ARBA" id="ARBA00022679"/>
    </source>
</evidence>
<reference evidence="13 14" key="1">
    <citation type="submission" date="2014-06" db="EMBL/GenBank/DDBJ databases">
        <title>Functional and comparative genomic analyses of the Drosophila gut microbiota identify candidate symbiosis factors.</title>
        <authorList>
            <person name="Newell P.D."/>
            <person name="Chaston J.M."/>
            <person name="Douglas A.E."/>
        </authorList>
    </citation>
    <scope>NUCLEOTIDE SEQUENCE [LARGE SCALE GENOMIC DNA]</scope>
    <source>
        <strain evidence="13 14">DmCS_002</strain>
    </source>
</reference>
<dbReference type="PROSITE" id="PS01331">
    <property type="entry name" value="THYMIDYLATE_KINASE"/>
    <property type="match status" value="1"/>
</dbReference>
<keyword evidence="5 11" id="KW-0545">Nucleotide biosynthesis</keyword>
<accession>A0A0C1M669</accession>
<dbReference type="EC" id="2.7.4.9" evidence="2 11"/>
<comment type="function">
    <text evidence="10 11">Phosphorylation of dTMP to form dTDP in both de novo and salvage pathways of dTTP synthesis.</text>
</comment>
<dbReference type="GO" id="GO:0005524">
    <property type="term" value="F:ATP binding"/>
    <property type="evidence" value="ECO:0007669"/>
    <property type="project" value="UniProtKB-UniRule"/>
</dbReference>
<evidence type="ECO:0000256" key="6">
    <source>
        <dbReference type="ARBA" id="ARBA00022741"/>
    </source>
</evidence>
<keyword evidence="6 11" id="KW-0547">Nucleotide-binding</keyword>
<evidence type="ECO:0000259" key="12">
    <source>
        <dbReference type="Pfam" id="PF02223"/>
    </source>
</evidence>
<dbReference type="InterPro" id="IPR027417">
    <property type="entry name" value="P-loop_NTPase"/>
</dbReference>
<dbReference type="GO" id="GO:0006235">
    <property type="term" value="P:dTTP biosynthetic process"/>
    <property type="evidence" value="ECO:0007669"/>
    <property type="project" value="UniProtKB-UniRule"/>
</dbReference>
<gene>
    <name evidence="11" type="primary">tmk</name>
    <name evidence="13" type="ORF">LfDm3_0941</name>
</gene>
<keyword evidence="4 11" id="KW-0808">Transferase</keyword>
<dbReference type="PATRIC" id="fig|1614.7.peg.896"/>
<proteinExistence type="inferred from homology"/>
<feature type="domain" description="Thymidylate kinase-like" evidence="12">
    <location>
        <begin position="8"/>
        <end position="200"/>
    </location>
</feature>
<evidence type="ECO:0000256" key="11">
    <source>
        <dbReference type="HAMAP-Rule" id="MF_00165"/>
    </source>
</evidence>
<feature type="binding site" evidence="11">
    <location>
        <begin position="10"/>
        <end position="17"/>
    </location>
    <ligand>
        <name>ATP</name>
        <dbReference type="ChEBI" id="CHEBI:30616"/>
    </ligand>
</feature>
<evidence type="ECO:0000256" key="7">
    <source>
        <dbReference type="ARBA" id="ARBA00022777"/>
    </source>
</evidence>
<dbReference type="EMBL" id="JOJZ01000019">
    <property type="protein sequence ID" value="KID41699.1"/>
    <property type="molecule type" value="Genomic_DNA"/>
</dbReference>
<dbReference type="Proteomes" id="UP000031397">
    <property type="component" value="Unassembled WGS sequence"/>
</dbReference>
<evidence type="ECO:0000256" key="2">
    <source>
        <dbReference type="ARBA" id="ARBA00012980"/>
    </source>
</evidence>
<dbReference type="GO" id="GO:0006227">
    <property type="term" value="P:dUDP biosynthetic process"/>
    <property type="evidence" value="ECO:0007669"/>
    <property type="project" value="TreeGrafter"/>
</dbReference>
<name>A0A0C1M669_9LACO</name>
<dbReference type="FunFam" id="3.40.50.300:FF:000225">
    <property type="entry name" value="Thymidylate kinase"/>
    <property type="match status" value="1"/>
</dbReference>
<evidence type="ECO:0000256" key="10">
    <source>
        <dbReference type="ARBA" id="ARBA00057735"/>
    </source>
</evidence>
<dbReference type="SUPFAM" id="SSF52540">
    <property type="entry name" value="P-loop containing nucleoside triphosphate hydrolases"/>
    <property type="match status" value="1"/>
</dbReference>
<evidence type="ECO:0000256" key="5">
    <source>
        <dbReference type="ARBA" id="ARBA00022727"/>
    </source>
</evidence>